<name>A0A0T6BW24_9BACI</name>
<reference evidence="7 9" key="1">
    <citation type="journal article" date="2015" name="Int. J. Syst. Evol. Microbiol.">
        <title>Bacillus glycinifermentans sp. nov., isolated from fermented soybean paste.</title>
        <authorList>
            <person name="Kim S.J."/>
            <person name="Dunlap C.A."/>
            <person name="Kwon S.W."/>
            <person name="Rooney A.P."/>
        </authorList>
    </citation>
    <scope>NUCLEOTIDE SEQUENCE [LARGE SCALE GENOMIC DNA]</scope>
    <source>
        <strain evidence="7 9">GO-13</strain>
    </source>
</reference>
<dbReference type="AlphaFoldDB" id="A0A0T6BW24"/>
<organism evidence="7 9">
    <name type="scientific">Bacillus glycinifermentans</name>
    <dbReference type="NCBI Taxonomy" id="1664069"/>
    <lineage>
        <taxon>Bacteria</taxon>
        <taxon>Bacillati</taxon>
        <taxon>Bacillota</taxon>
        <taxon>Bacilli</taxon>
        <taxon>Bacillales</taxon>
        <taxon>Bacillaceae</taxon>
        <taxon>Bacillus</taxon>
    </lineage>
</organism>
<evidence type="ECO:0000313" key="9">
    <source>
        <dbReference type="Proteomes" id="UP000036168"/>
    </source>
</evidence>
<dbReference type="Gene3D" id="2.40.40.20">
    <property type="match status" value="1"/>
</dbReference>
<dbReference type="PANTHER" id="PTHR43105">
    <property type="entry name" value="RESPIRATORY NITRATE REDUCTASE"/>
    <property type="match status" value="1"/>
</dbReference>
<dbReference type="InterPro" id="IPR006657">
    <property type="entry name" value="MoPterin_dinucl-bd_dom"/>
</dbReference>
<comment type="caution">
    <text evidence="7">The sequence shown here is derived from an EMBL/GenBank/DDBJ whole genome shotgun (WGS) entry which is preliminary data.</text>
</comment>
<dbReference type="PANTHER" id="PTHR43105:SF10">
    <property type="entry name" value="NADH-QUINONE OXIDOREDUCTASE SUBUNIT G"/>
    <property type="match status" value="1"/>
</dbReference>
<dbReference type="Proteomes" id="UP000036168">
    <property type="component" value="Unassembled WGS sequence"/>
</dbReference>
<gene>
    <name evidence="7" type="ORF">AB447_201555</name>
    <name evidence="8" type="ORF">P8828_05395</name>
</gene>
<dbReference type="CDD" id="cd00508">
    <property type="entry name" value="MopB_CT_Fdh-Nap-like"/>
    <property type="match status" value="1"/>
</dbReference>
<dbReference type="InterPro" id="IPR006656">
    <property type="entry name" value="Mopterin_OxRdtase"/>
</dbReference>
<dbReference type="PROSITE" id="PS51669">
    <property type="entry name" value="4FE4S_MOW_BIS_MGD"/>
    <property type="match status" value="1"/>
</dbReference>
<dbReference type="PROSITE" id="PS00490">
    <property type="entry name" value="MOLYBDOPTERIN_PROK_2"/>
    <property type="match status" value="1"/>
</dbReference>
<keyword evidence="3" id="KW-0479">Metal-binding</keyword>
<evidence type="ECO:0000256" key="2">
    <source>
        <dbReference type="ARBA" id="ARBA00022485"/>
    </source>
</evidence>
<protein>
    <submittedName>
        <fullName evidence="8">Nitrate reductase</fullName>
    </submittedName>
    <submittedName>
        <fullName evidence="7">Nitrite reductase</fullName>
    </submittedName>
</protein>
<dbReference type="GO" id="GO:0016020">
    <property type="term" value="C:membrane"/>
    <property type="evidence" value="ECO:0007669"/>
    <property type="project" value="TreeGrafter"/>
</dbReference>
<dbReference type="EMBL" id="JARRTL010000007">
    <property type="protein sequence ID" value="MEC0484282.1"/>
    <property type="molecule type" value="Genomic_DNA"/>
</dbReference>
<evidence type="ECO:0000313" key="7">
    <source>
        <dbReference type="EMBL" id="KRT95810.1"/>
    </source>
</evidence>
<sequence>MTELLLKYFRTKQKEVQSEKTYDTQCPFCSMQCKMQLIEQTIVTRKKYTAVGKDNPTTKGRLCMKGMNAHQHALHSERITHPLLKKNGEFVRVSWDEALRFIKERVMSIQVENGHDAVAVYGSASITNEEAYLLGKFARVALKTKHIDYNGRLCMSAAATAANQTFGMDRGFTNALTEIPKTRVIMLAGTNIAECQPTMMPYFEEAKENGAYIIVIDPRETATANIADLHLKLKPGTDAALANGMLKIIIEKRLTDEAFIKQRAAGFEDVKRHVASLSLEEISEQTGVPIEQIRKAAVKFAKEDTGMLFTARGVEQQTDGTAAVRNLLNILISVGKIGKFACGYGAITGQGNGQGAREHGQKADQLPGYRSIENERDRAYIADVWGIAEEELPKKGVSAYEMIKKVHEGEITGMFLMCSNPAVSNPNAHFVKAALKKLKFFAVIDLFISETARLADVILPASSYLEDEGTMTNVEGRVTLREASRPCPGEARHDWKIICDIADALGKGRFFRYESAEEIFQELRKASRGGIADYSGITYKRLRKEGGILWPCPETEHPGTERLFETEFAHPDQKAKMCAVPNEPAVKKDRPTEEYPLYLTTGRVMPHYLTGVQTRRSASLAARHFESFVEIHPNTAAKYQIADRVLVKIESKRGRIIVRSKWSESIRPDTVFVPMHWADSQNVNSLIAEDLDPSCKMPGFKVCAVRISPLDDKIVNKLS</sequence>
<dbReference type="OrthoDB" id="9805142at2"/>
<dbReference type="InterPro" id="IPR006655">
    <property type="entry name" value="Mopterin_OxRdtase_prok_CS"/>
</dbReference>
<reference evidence="8 10" key="3">
    <citation type="submission" date="2023-03" db="EMBL/GenBank/DDBJ databases">
        <title>Agriculturally important microbes genome sequencing.</title>
        <authorList>
            <person name="Dunlap C."/>
        </authorList>
    </citation>
    <scope>NUCLEOTIDE SEQUENCE [LARGE SCALE GENOMIC DNA]</scope>
    <source>
        <strain evidence="8 10">CBP-3203</strain>
    </source>
</reference>
<keyword evidence="5" id="KW-0411">Iron-sulfur</keyword>
<dbReference type="Pfam" id="PF01568">
    <property type="entry name" value="Molydop_binding"/>
    <property type="match status" value="1"/>
</dbReference>
<dbReference type="GO" id="GO:0046872">
    <property type="term" value="F:metal ion binding"/>
    <property type="evidence" value="ECO:0007669"/>
    <property type="project" value="UniProtKB-KW"/>
</dbReference>
<dbReference type="Proteomes" id="UP001341297">
    <property type="component" value="Unassembled WGS sequence"/>
</dbReference>
<reference evidence="7" key="2">
    <citation type="submission" date="2015-10" db="EMBL/GenBank/DDBJ databases">
        <authorList>
            <person name="Gilbert D.G."/>
        </authorList>
    </citation>
    <scope>NUCLEOTIDE SEQUENCE</scope>
    <source>
        <strain evidence="7">GO-13</strain>
    </source>
</reference>
<evidence type="ECO:0000256" key="5">
    <source>
        <dbReference type="ARBA" id="ARBA00023014"/>
    </source>
</evidence>
<dbReference type="GO" id="GO:0051539">
    <property type="term" value="F:4 iron, 4 sulfur cluster binding"/>
    <property type="evidence" value="ECO:0007669"/>
    <property type="project" value="UniProtKB-KW"/>
</dbReference>
<dbReference type="Gene3D" id="2.20.25.90">
    <property type="entry name" value="ADC-like domains"/>
    <property type="match status" value="1"/>
</dbReference>
<keyword evidence="2" id="KW-0004">4Fe-4S</keyword>
<dbReference type="Gene3D" id="3.40.228.10">
    <property type="entry name" value="Dimethylsulfoxide Reductase, domain 2"/>
    <property type="match status" value="1"/>
</dbReference>
<dbReference type="GO" id="GO:0022904">
    <property type="term" value="P:respiratory electron transport chain"/>
    <property type="evidence" value="ECO:0007669"/>
    <property type="project" value="TreeGrafter"/>
</dbReference>
<dbReference type="STRING" id="1664069.BGLY_0498"/>
<dbReference type="CDD" id="cd02754">
    <property type="entry name" value="MopB_Nitrate-R-NapA-like"/>
    <property type="match status" value="1"/>
</dbReference>
<evidence type="ECO:0000313" key="10">
    <source>
        <dbReference type="Proteomes" id="UP001341297"/>
    </source>
</evidence>
<dbReference type="GO" id="GO:0043546">
    <property type="term" value="F:molybdopterin cofactor binding"/>
    <property type="evidence" value="ECO:0007669"/>
    <property type="project" value="InterPro"/>
</dbReference>
<evidence type="ECO:0000313" key="8">
    <source>
        <dbReference type="EMBL" id="MEC0484282.1"/>
    </source>
</evidence>
<dbReference type="SMART" id="SM00926">
    <property type="entry name" value="Molybdop_Fe4S4"/>
    <property type="match status" value="1"/>
</dbReference>
<dbReference type="EMBL" id="LECW02000001">
    <property type="protein sequence ID" value="KRT95810.1"/>
    <property type="molecule type" value="Genomic_DNA"/>
</dbReference>
<dbReference type="InterPro" id="IPR009010">
    <property type="entry name" value="Asp_de-COase-like_dom_sf"/>
</dbReference>
<accession>A0A0T6BW24</accession>
<feature type="domain" description="4Fe-4S Mo/W bis-MGD-type" evidence="6">
    <location>
        <begin position="19"/>
        <end position="77"/>
    </location>
</feature>
<dbReference type="Pfam" id="PF00384">
    <property type="entry name" value="Molybdopterin"/>
    <property type="match status" value="1"/>
</dbReference>
<evidence type="ECO:0000256" key="1">
    <source>
        <dbReference type="ARBA" id="ARBA00001942"/>
    </source>
</evidence>
<keyword evidence="4" id="KW-0408">Iron</keyword>
<dbReference type="Pfam" id="PF04879">
    <property type="entry name" value="Molybdop_Fe4S4"/>
    <property type="match status" value="1"/>
</dbReference>
<dbReference type="GO" id="GO:0003954">
    <property type="term" value="F:NADH dehydrogenase activity"/>
    <property type="evidence" value="ECO:0007669"/>
    <property type="project" value="TreeGrafter"/>
</dbReference>
<evidence type="ECO:0000256" key="4">
    <source>
        <dbReference type="ARBA" id="ARBA00023004"/>
    </source>
</evidence>
<keyword evidence="10" id="KW-1185">Reference proteome</keyword>
<evidence type="ECO:0000259" key="6">
    <source>
        <dbReference type="PROSITE" id="PS51669"/>
    </source>
</evidence>
<dbReference type="Gene3D" id="3.40.50.740">
    <property type="match status" value="1"/>
</dbReference>
<dbReference type="RefSeq" id="WP_048355390.1">
    <property type="nucleotide sequence ID" value="NZ_CP023481.1"/>
</dbReference>
<evidence type="ECO:0000256" key="3">
    <source>
        <dbReference type="ARBA" id="ARBA00022723"/>
    </source>
</evidence>
<dbReference type="NCBIfam" id="NF047855">
    <property type="entry name" value="AssmNtatRedNasC"/>
    <property type="match status" value="1"/>
</dbReference>
<proteinExistence type="predicted"/>
<dbReference type="SUPFAM" id="SSF50692">
    <property type="entry name" value="ADC-like"/>
    <property type="match status" value="1"/>
</dbReference>
<comment type="cofactor">
    <cofactor evidence="1">
        <name>Mo-bis(molybdopterin guanine dinucleotide)</name>
        <dbReference type="ChEBI" id="CHEBI:60539"/>
    </cofactor>
</comment>
<dbReference type="InterPro" id="IPR006963">
    <property type="entry name" value="Mopterin_OxRdtase_4Fe-4S_dom"/>
</dbReference>
<dbReference type="InterPro" id="IPR050123">
    <property type="entry name" value="Prok_molybdopt-oxidoreductase"/>
</dbReference>
<dbReference type="SUPFAM" id="SSF53706">
    <property type="entry name" value="Formate dehydrogenase/DMSO reductase, domains 1-3"/>
    <property type="match status" value="1"/>
</dbReference>